<protein>
    <recommendedName>
        <fullName evidence="4">Transmembrane protein</fullName>
    </recommendedName>
</protein>
<accession>A0ABQ4U7G3</accession>
<name>A0ABQ4U7G3_9HYPH</name>
<keyword evidence="1" id="KW-0472">Membrane</keyword>
<gene>
    <name evidence="2" type="ORF">LNAOJCKE_0375</name>
</gene>
<evidence type="ECO:0000313" key="3">
    <source>
        <dbReference type="Proteomes" id="UP001055039"/>
    </source>
</evidence>
<keyword evidence="1" id="KW-1133">Transmembrane helix</keyword>
<keyword evidence="1" id="KW-0812">Transmembrane</keyword>
<reference evidence="2" key="2">
    <citation type="submission" date="2021-08" db="EMBL/GenBank/DDBJ databases">
        <authorList>
            <person name="Tani A."/>
            <person name="Ola A."/>
            <person name="Ogura Y."/>
            <person name="Katsura K."/>
            <person name="Hayashi T."/>
        </authorList>
    </citation>
    <scope>NUCLEOTIDE SEQUENCE</scope>
    <source>
        <strain evidence="2">NBRC 15686</strain>
    </source>
</reference>
<comment type="caution">
    <text evidence="2">The sequence shown here is derived from an EMBL/GenBank/DDBJ whole genome shotgun (WGS) entry which is preliminary data.</text>
</comment>
<organism evidence="2 3">
    <name type="scientific">Methylorubrum aminovorans</name>
    <dbReference type="NCBI Taxonomy" id="269069"/>
    <lineage>
        <taxon>Bacteria</taxon>
        <taxon>Pseudomonadati</taxon>
        <taxon>Pseudomonadota</taxon>
        <taxon>Alphaproteobacteria</taxon>
        <taxon>Hyphomicrobiales</taxon>
        <taxon>Methylobacteriaceae</taxon>
        <taxon>Methylorubrum</taxon>
    </lineage>
</organism>
<dbReference type="Proteomes" id="UP001055039">
    <property type="component" value="Unassembled WGS sequence"/>
</dbReference>
<dbReference type="EMBL" id="BPRC01000001">
    <property type="protein sequence ID" value="GJE63181.1"/>
    <property type="molecule type" value="Genomic_DNA"/>
</dbReference>
<sequence length="75" mass="8518">MFEAIPWGMLLSIVMLVFSGYCFGFNHAKGPRHSPLLWKFVPPNDPLFHHGRRLLMFMSVGIAFFGAVFLLLGVH</sequence>
<proteinExistence type="predicted"/>
<evidence type="ECO:0000256" key="1">
    <source>
        <dbReference type="SAM" id="Phobius"/>
    </source>
</evidence>
<feature type="transmembrane region" description="Helical" evidence="1">
    <location>
        <begin position="54"/>
        <end position="74"/>
    </location>
</feature>
<dbReference type="RefSeq" id="WP_238221949.1">
    <property type="nucleotide sequence ID" value="NZ_BAAADH010000020.1"/>
</dbReference>
<keyword evidence="3" id="KW-1185">Reference proteome</keyword>
<evidence type="ECO:0008006" key="4">
    <source>
        <dbReference type="Google" id="ProtNLM"/>
    </source>
</evidence>
<reference evidence="2" key="1">
    <citation type="journal article" date="2021" name="Front. Microbiol.">
        <title>Comprehensive Comparative Genomics and Phenotyping of Methylobacterium Species.</title>
        <authorList>
            <person name="Alessa O."/>
            <person name="Ogura Y."/>
            <person name="Fujitani Y."/>
            <person name="Takami H."/>
            <person name="Hayashi T."/>
            <person name="Sahin N."/>
            <person name="Tani A."/>
        </authorList>
    </citation>
    <scope>NUCLEOTIDE SEQUENCE</scope>
    <source>
        <strain evidence="2">NBRC 15686</strain>
    </source>
</reference>
<feature type="transmembrane region" description="Helical" evidence="1">
    <location>
        <begin position="6"/>
        <end position="25"/>
    </location>
</feature>
<evidence type="ECO:0000313" key="2">
    <source>
        <dbReference type="EMBL" id="GJE63181.1"/>
    </source>
</evidence>